<dbReference type="InterPro" id="IPR003593">
    <property type="entry name" value="AAA+_ATPase"/>
</dbReference>
<comment type="caution">
    <text evidence="7">The sequence shown here is derived from an EMBL/GenBank/DDBJ whole genome shotgun (WGS) entry which is preliminary data.</text>
</comment>
<feature type="domain" description="ABC transporter" evidence="6">
    <location>
        <begin position="10"/>
        <end position="258"/>
    </location>
</feature>
<accession>A0A549SNH8</accession>
<evidence type="ECO:0000256" key="5">
    <source>
        <dbReference type="ARBA" id="ARBA00022840"/>
    </source>
</evidence>
<dbReference type="AlphaFoldDB" id="A0A549SNH8"/>
<keyword evidence="5 7" id="KW-0067">ATP-binding</keyword>
<dbReference type="GO" id="GO:0016887">
    <property type="term" value="F:ATP hydrolysis activity"/>
    <property type="evidence" value="ECO:0007669"/>
    <property type="project" value="InterPro"/>
</dbReference>
<comment type="similarity">
    <text evidence="2">Belongs to the ABC transporter superfamily.</text>
</comment>
<dbReference type="SUPFAM" id="SSF52540">
    <property type="entry name" value="P-loop containing nucleoside triphosphate hydrolases"/>
    <property type="match status" value="2"/>
</dbReference>
<evidence type="ECO:0000313" key="7">
    <source>
        <dbReference type="EMBL" id="TRL31192.1"/>
    </source>
</evidence>
<dbReference type="Gene3D" id="3.40.50.300">
    <property type="entry name" value="P-loop containing nucleotide triphosphate hydrolases"/>
    <property type="match status" value="2"/>
</dbReference>
<dbReference type="NCBIfam" id="NF007739">
    <property type="entry name" value="PRK10419.1"/>
    <property type="match status" value="2"/>
</dbReference>
<evidence type="ECO:0000259" key="6">
    <source>
        <dbReference type="PROSITE" id="PS50893"/>
    </source>
</evidence>
<dbReference type="Proteomes" id="UP000316781">
    <property type="component" value="Unassembled WGS sequence"/>
</dbReference>
<evidence type="ECO:0000256" key="4">
    <source>
        <dbReference type="ARBA" id="ARBA00022741"/>
    </source>
</evidence>
<sequence>MSIRPPLLSVRRLSIAYRAGGSLVAAVHDVELSIGRGETLAVVGESGSGKSTIALAILGLLPANARILAGDISVDGGSSVSMADVETLRLRGRIVGFVPQDPMVGLNPTMRIGGQIGEAVTKASGLHGRRADAETIALLEQVGIDEPALRARQYPHQLSGGMRQRVLIAIALAGNPALIIADEPTSALDSTVQKSILDHLARLAGERGVALLVVTHDLGLAADRADRVLVMKDGRIVEQGPPRAILTAPVEAYTRALIAAAPALDGKGVLGARRASRPPGVELLRFEGVSKRFAAATPRAPTCASTALDDVGFTVHAGRTSAIVGESGSGKTTICRIALGLEKPSSGRVLFENRDIGRLSWPEFRPLRRRIQLVQQDPFGSLDPRFTIAQSVVEPLISFGLEKGAGLRAAASRLIDLVQLPRETASRYPRELSGGQRQRVAIARALALEPDLLFLDEPVSALDVLIQSQILALLDELQRALGVAYVLVSHDLSVVAAIADQIIVMRRGRIVEQGPTADVFRDPAHPYTRELLDAAPGRRSVALVAV</sequence>
<dbReference type="SMART" id="SM00382">
    <property type="entry name" value="AAA"/>
    <property type="match status" value="2"/>
</dbReference>
<keyword evidence="3" id="KW-0813">Transport</keyword>
<dbReference type="InterPro" id="IPR027417">
    <property type="entry name" value="P-loop_NTPase"/>
</dbReference>
<dbReference type="GO" id="GO:0055085">
    <property type="term" value="P:transmembrane transport"/>
    <property type="evidence" value="ECO:0007669"/>
    <property type="project" value="UniProtKB-ARBA"/>
</dbReference>
<feature type="domain" description="ABC transporter" evidence="6">
    <location>
        <begin position="284"/>
        <end position="532"/>
    </location>
</feature>
<dbReference type="PANTHER" id="PTHR43776">
    <property type="entry name" value="TRANSPORT ATP-BINDING PROTEIN"/>
    <property type="match status" value="1"/>
</dbReference>
<evidence type="ECO:0000256" key="2">
    <source>
        <dbReference type="ARBA" id="ARBA00005417"/>
    </source>
</evidence>
<evidence type="ECO:0000256" key="3">
    <source>
        <dbReference type="ARBA" id="ARBA00022448"/>
    </source>
</evidence>
<dbReference type="EMBL" id="VJMF01000059">
    <property type="protein sequence ID" value="TRL31192.1"/>
    <property type="molecule type" value="Genomic_DNA"/>
</dbReference>
<dbReference type="GO" id="GO:0015833">
    <property type="term" value="P:peptide transport"/>
    <property type="evidence" value="ECO:0007669"/>
    <property type="project" value="InterPro"/>
</dbReference>
<dbReference type="PANTHER" id="PTHR43776:SF7">
    <property type="entry name" value="D,D-DIPEPTIDE TRANSPORT ATP-BINDING PROTEIN DDPF-RELATED"/>
    <property type="match status" value="1"/>
</dbReference>
<dbReference type="InterPro" id="IPR050319">
    <property type="entry name" value="ABC_transp_ATP-bind"/>
</dbReference>
<name>A0A549SNH8_METSR</name>
<evidence type="ECO:0000313" key="8">
    <source>
        <dbReference type="Proteomes" id="UP000316781"/>
    </source>
</evidence>
<dbReference type="CDD" id="cd03257">
    <property type="entry name" value="ABC_NikE_OppD_transporters"/>
    <property type="match status" value="2"/>
</dbReference>
<comment type="subcellular location">
    <subcellularLocation>
        <location evidence="1">Cell inner membrane</location>
        <topology evidence="1">Peripheral membrane protein</topology>
    </subcellularLocation>
</comment>
<dbReference type="RefSeq" id="WP_142863609.1">
    <property type="nucleotide sequence ID" value="NZ_VJMF01000059.1"/>
</dbReference>
<evidence type="ECO:0000256" key="1">
    <source>
        <dbReference type="ARBA" id="ARBA00004417"/>
    </source>
</evidence>
<dbReference type="Pfam" id="PF00005">
    <property type="entry name" value="ABC_tran"/>
    <property type="match status" value="2"/>
</dbReference>
<gene>
    <name evidence="7" type="ORF">FM996_14520</name>
</gene>
<protein>
    <submittedName>
        <fullName evidence="7">ABC transporter ATP-binding protein</fullName>
    </submittedName>
</protein>
<dbReference type="InterPro" id="IPR013563">
    <property type="entry name" value="Oligopep_ABC_C"/>
</dbReference>
<dbReference type="InterPro" id="IPR017871">
    <property type="entry name" value="ABC_transporter-like_CS"/>
</dbReference>
<dbReference type="NCBIfam" id="NF008453">
    <property type="entry name" value="PRK11308.1"/>
    <property type="match status" value="2"/>
</dbReference>
<dbReference type="InterPro" id="IPR003439">
    <property type="entry name" value="ABC_transporter-like_ATP-bd"/>
</dbReference>
<reference evidence="7 8" key="1">
    <citation type="submission" date="2019-07" db="EMBL/GenBank/DDBJ databases">
        <title>Ln-dependent methylotrophs.</title>
        <authorList>
            <person name="Tani A."/>
        </authorList>
    </citation>
    <scope>NUCLEOTIDE SEQUENCE [LARGE SCALE GENOMIC DNA]</scope>
    <source>
        <strain evidence="7 8">SM89A</strain>
    </source>
</reference>
<dbReference type="PROSITE" id="PS00211">
    <property type="entry name" value="ABC_TRANSPORTER_1"/>
    <property type="match status" value="2"/>
</dbReference>
<dbReference type="GO" id="GO:0005886">
    <property type="term" value="C:plasma membrane"/>
    <property type="evidence" value="ECO:0007669"/>
    <property type="project" value="UniProtKB-SubCell"/>
</dbReference>
<proteinExistence type="inferred from homology"/>
<dbReference type="Pfam" id="PF08352">
    <property type="entry name" value="oligo_HPY"/>
    <property type="match status" value="2"/>
</dbReference>
<dbReference type="PROSITE" id="PS50893">
    <property type="entry name" value="ABC_TRANSPORTER_2"/>
    <property type="match status" value="2"/>
</dbReference>
<organism evidence="7 8">
    <name type="scientific">Methylosinus sporium</name>
    <dbReference type="NCBI Taxonomy" id="428"/>
    <lineage>
        <taxon>Bacteria</taxon>
        <taxon>Pseudomonadati</taxon>
        <taxon>Pseudomonadota</taxon>
        <taxon>Alphaproteobacteria</taxon>
        <taxon>Hyphomicrobiales</taxon>
        <taxon>Methylocystaceae</taxon>
        <taxon>Methylosinus</taxon>
    </lineage>
</organism>
<dbReference type="GO" id="GO:0005524">
    <property type="term" value="F:ATP binding"/>
    <property type="evidence" value="ECO:0007669"/>
    <property type="project" value="UniProtKB-KW"/>
</dbReference>
<keyword evidence="4" id="KW-0547">Nucleotide-binding</keyword>